<accession>A0A4U3L0U6</accession>
<proteinExistence type="predicted"/>
<gene>
    <name evidence="2" type="ORF">FC093_10680</name>
</gene>
<dbReference type="SUPFAM" id="SSF69118">
    <property type="entry name" value="AhpD-like"/>
    <property type="match status" value="1"/>
</dbReference>
<dbReference type="EMBL" id="SZQL01000007">
    <property type="protein sequence ID" value="TKK68578.1"/>
    <property type="molecule type" value="Genomic_DNA"/>
</dbReference>
<evidence type="ECO:0000313" key="3">
    <source>
        <dbReference type="Proteomes" id="UP000305848"/>
    </source>
</evidence>
<keyword evidence="3" id="KW-1185">Reference proteome</keyword>
<dbReference type="PANTHER" id="PTHR34846">
    <property type="entry name" value="4-CARBOXYMUCONOLACTONE DECARBOXYLASE FAMILY PROTEIN (AFU_ORTHOLOGUE AFUA_6G11590)"/>
    <property type="match status" value="1"/>
</dbReference>
<evidence type="ECO:0000259" key="1">
    <source>
        <dbReference type="Pfam" id="PF02627"/>
    </source>
</evidence>
<sequence length="159" mass="18401">MERITLNETPQGMREVLLNVEQYIAKSGMDKKLLNLVKMRASQINSCAYCLDMHSKEARHAGETEQRLYALPAWRETPYYSGKERAALAFTEILTRLPEEQSSDHIHDELSKYFSKDEIAYLTLCIAQINTWNRIVRSFGPVPGSYMVKQRIRENEVVS</sequence>
<comment type="caution">
    <text evidence="2">The sequence shown here is derived from an EMBL/GenBank/DDBJ whole genome shotgun (WGS) entry which is preliminary data.</text>
</comment>
<organism evidence="2 3">
    <name type="scientific">Ilyomonas limi</name>
    <dbReference type="NCBI Taxonomy" id="2575867"/>
    <lineage>
        <taxon>Bacteria</taxon>
        <taxon>Pseudomonadati</taxon>
        <taxon>Bacteroidota</taxon>
        <taxon>Chitinophagia</taxon>
        <taxon>Chitinophagales</taxon>
        <taxon>Chitinophagaceae</taxon>
        <taxon>Ilyomonas</taxon>
    </lineage>
</organism>
<reference evidence="2 3" key="1">
    <citation type="submission" date="2019-05" db="EMBL/GenBank/DDBJ databases">
        <title>Panacibacter sp. strain 17mud1-8 Genome sequencing and assembly.</title>
        <authorList>
            <person name="Chhetri G."/>
        </authorList>
    </citation>
    <scope>NUCLEOTIDE SEQUENCE [LARGE SCALE GENOMIC DNA]</scope>
    <source>
        <strain evidence="2 3">17mud1-8</strain>
    </source>
</reference>
<dbReference type="PANTHER" id="PTHR34846:SF10">
    <property type="entry name" value="CYTOPLASMIC PROTEIN"/>
    <property type="match status" value="1"/>
</dbReference>
<dbReference type="RefSeq" id="WP_137261766.1">
    <property type="nucleotide sequence ID" value="NZ_SZQL01000007.1"/>
</dbReference>
<evidence type="ECO:0000313" key="2">
    <source>
        <dbReference type="EMBL" id="TKK68578.1"/>
    </source>
</evidence>
<dbReference type="GO" id="GO:0051920">
    <property type="term" value="F:peroxiredoxin activity"/>
    <property type="evidence" value="ECO:0007669"/>
    <property type="project" value="InterPro"/>
</dbReference>
<dbReference type="InterPro" id="IPR003779">
    <property type="entry name" value="CMD-like"/>
</dbReference>
<feature type="domain" description="Carboxymuconolactone decarboxylase-like" evidence="1">
    <location>
        <begin position="19"/>
        <end position="92"/>
    </location>
</feature>
<name>A0A4U3L0U6_9BACT</name>
<protein>
    <submittedName>
        <fullName evidence="2">Carboxymuconolactone decarboxylase family protein</fullName>
    </submittedName>
</protein>
<dbReference type="Gene3D" id="1.20.1290.10">
    <property type="entry name" value="AhpD-like"/>
    <property type="match status" value="1"/>
</dbReference>
<dbReference type="InterPro" id="IPR004675">
    <property type="entry name" value="AhpD_core"/>
</dbReference>
<dbReference type="Pfam" id="PF02627">
    <property type="entry name" value="CMD"/>
    <property type="match status" value="1"/>
</dbReference>
<dbReference type="NCBIfam" id="TIGR00778">
    <property type="entry name" value="ahpD_dom"/>
    <property type="match status" value="1"/>
</dbReference>
<dbReference type="OrthoDB" id="9801997at2"/>
<dbReference type="InterPro" id="IPR029032">
    <property type="entry name" value="AhpD-like"/>
</dbReference>
<dbReference type="AlphaFoldDB" id="A0A4U3L0U6"/>
<dbReference type="Proteomes" id="UP000305848">
    <property type="component" value="Unassembled WGS sequence"/>
</dbReference>